<accession>A0A6G9D4N1</accession>
<dbReference type="GO" id="GO:0070490">
    <property type="term" value="P:protein pupylation"/>
    <property type="evidence" value="ECO:0007669"/>
    <property type="project" value="TreeGrafter"/>
</dbReference>
<dbReference type="RefSeq" id="WP_005526240.1">
    <property type="nucleotide sequence ID" value="NZ_CAUQUT010000005.1"/>
</dbReference>
<dbReference type="PANTHER" id="PTHR42307">
    <property type="entry name" value="PUP DEAMIDASE/DEPUPYLASE"/>
    <property type="match status" value="1"/>
</dbReference>
<sequence length="491" mass="54766">MIFGTETEYGISTPTHPTLSPIITSTHAVVAFSQGQGARWDFSAEHPLRDSRGFDLKRYRTVPVVDPNALNIANVVLENGGRFYVDHAHPEYSSPETTNPYQALVYDAAGDHILRTAVERVAAFTSRNHSILDHHDPCPPLKIYKNNVDGKGASYGSHENYLYHRTTDFDTLAQALIPFFVARQIICGAGRVGKGEHGETPGYQISQRADYIEQEISLETTLNRGIINTRDEPHARTTTYGRLHVINGDATMAHHSTLLKLGMTGLIIDAIEAGTDFRDLQLANPVAEFRNVSYDLTLTHPLTLVDGRHLTALEILAEYHNRVTPDHLIHPLWHTIMTDLKTGGWQACANRLDWCAKYALITSYLNRGLTITDPKIQLIDLQYSDIDPAKSLYHALVRNHRMETIAPEAEILAAATNPPEDTRAYFRGKLIHHIPHLIDAANWEAVTVFGHTIPMPEVTTHTKQQTDPLLDLLPDNIPAFIATLNNNGMVN</sequence>
<dbReference type="GO" id="GO:0010498">
    <property type="term" value="P:proteasomal protein catabolic process"/>
    <property type="evidence" value="ECO:0007669"/>
    <property type="project" value="InterPro"/>
</dbReference>
<dbReference type="NCBIfam" id="TIGR03688">
    <property type="entry name" value="depupylase_Dop"/>
    <property type="match status" value="1"/>
</dbReference>
<dbReference type="GO" id="GO:0000502">
    <property type="term" value="C:proteasome complex"/>
    <property type="evidence" value="ECO:0007669"/>
    <property type="project" value="UniProtKB-KW"/>
</dbReference>
<gene>
    <name evidence="3" type="ORF">HBA49_00290</name>
</gene>
<proteinExistence type="inferred from homology"/>
<reference evidence="3" key="1">
    <citation type="submission" date="2020-03" db="EMBL/GenBank/DDBJ databases">
        <authorList>
            <person name="Johnston C.D."/>
            <person name="Cotton S.L."/>
            <person name="Dewhirst F.E."/>
        </authorList>
    </citation>
    <scope>NUCLEOTIDE SEQUENCE [LARGE SCALE GENOMIC DNA]</scope>
    <source>
        <strain evidence="3">ATCC 14266</strain>
    </source>
</reference>
<dbReference type="GO" id="GO:0008233">
    <property type="term" value="F:peptidase activity"/>
    <property type="evidence" value="ECO:0007669"/>
    <property type="project" value="InterPro"/>
</dbReference>
<evidence type="ECO:0000256" key="2">
    <source>
        <dbReference type="PIRSR" id="PIRSR018077-1"/>
    </source>
</evidence>
<organism evidence="3">
    <name type="scientific">Corynebacterium matruchotii</name>
    <dbReference type="NCBI Taxonomy" id="43768"/>
    <lineage>
        <taxon>Bacteria</taxon>
        <taxon>Bacillati</taxon>
        <taxon>Actinomycetota</taxon>
        <taxon>Actinomycetes</taxon>
        <taxon>Mycobacteriales</taxon>
        <taxon>Corynebacteriaceae</taxon>
        <taxon>Corynebacterium</taxon>
    </lineage>
</organism>
<dbReference type="PANTHER" id="PTHR42307:SF2">
    <property type="entry name" value="PUP DEAMIDASE_DEPUPYLASE"/>
    <property type="match status" value="1"/>
</dbReference>
<feature type="active site" description="Proton acceptor" evidence="2">
    <location>
        <position position="86"/>
    </location>
</feature>
<protein>
    <submittedName>
        <fullName evidence="3">Proteasome accessory factor PafA2</fullName>
    </submittedName>
</protein>
<evidence type="ECO:0000313" key="3">
    <source>
        <dbReference type="EMBL" id="QIP44139.1"/>
    </source>
</evidence>
<dbReference type="InterPro" id="IPR004347">
    <property type="entry name" value="Pup_ligase/deamidase"/>
</dbReference>
<dbReference type="GO" id="GO:0016811">
    <property type="term" value="F:hydrolase activity, acting on carbon-nitrogen (but not peptide) bonds, in linear amides"/>
    <property type="evidence" value="ECO:0007669"/>
    <property type="project" value="InterPro"/>
</dbReference>
<dbReference type="AlphaFoldDB" id="A0A6G9D4N1"/>
<dbReference type="Pfam" id="PF03136">
    <property type="entry name" value="Pup_ligase"/>
    <property type="match status" value="1"/>
</dbReference>
<comment type="similarity">
    <text evidence="1">Belongs to the Pup ligase/Pup deamidase family. Pup deamidase subfamily.</text>
</comment>
<dbReference type="GO" id="GO:0019941">
    <property type="term" value="P:modification-dependent protein catabolic process"/>
    <property type="evidence" value="ECO:0007669"/>
    <property type="project" value="InterPro"/>
</dbReference>
<name>A0A6G9D4N1_9CORY</name>
<dbReference type="GO" id="GO:0005524">
    <property type="term" value="F:ATP binding"/>
    <property type="evidence" value="ECO:0007669"/>
    <property type="project" value="TreeGrafter"/>
</dbReference>
<dbReference type="GeneID" id="84573874"/>
<dbReference type="PIRSF" id="PIRSF018077">
    <property type="entry name" value="UCP018077"/>
    <property type="match status" value="1"/>
</dbReference>
<evidence type="ECO:0000256" key="1">
    <source>
        <dbReference type="ARBA" id="ARBA00009114"/>
    </source>
</evidence>
<dbReference type="InterPro" id="IPR022366">
    <property type="entry name" value="Pup_deamidase"/>
</dbReference>
<dbReference type="EMBL" id="CP050134">
    <property type="protein sequence ID" value="QIP44139.1"/>
    <property type="molecule type" value="Genomic_DNA"/>
</dbReference>
<keyword evidence="3" id="KW-0647">Proteasome</keyword>